<comment type="caution">
    <text evidence="1">The sequence shown here is derived from an EMBL/GenBank/DDBJ whole genome shotgun (WGS) entry which is preliminary data.</text>
</comment>
<sequence length="48" mass="4959">MRSTYQMTVAGLGTVTHSAENPATCQRAGPTGNHLSLGSSACYQNFAA</sequence>
<accession>A0A0P8DK67</accession>
<proteinExistence type="predicted"/>
<reference evidence="1 2" key="1">
    <citation type="submission" date="2015-09" db="EMBL/GenBank/DDBJ databases">
        <title>Identification and resolution of microdiversity through metagenomic sequencing of parallel consortia.</title>
        <authorList>
            <person name="Nelson W.C."/>
            <person name="Romine M.F."/>
            <person name="Lindemann S.R."/>
        </authorList>
    </citation>
    <scope>NUCLEOTIDE SEQUENCE [LARGE SCALE GENOMIC DNA]</scope>
    <source>
        <strain evidence="1">Ana</strain>
    </source>
</reference>
<dbReference type="EMBL" id="LJZR01000002">
    <property type="protein sequence ID" value="KPQ37256.1"/>
    <property type="molecule type" value="Genomic_DNA"/>
</dbReference>
<dbReference type="AlphaFoldDB" id="A0A0P8DK67"/>
<dbReference type="Proteomes" id="UP000050465">
    <property type="component" value="Unassembled WGS sequence"/>
</dbReference>
<protein>
    <submittedName>
        <fullName evidence="1">Uncharacterized protein</fullName>
    </submittedName>
</protein>
<gene>
    <name evidence="1" type="ORF">HLUCCA11_02150</name>
</gene>
<name>A0A0P8DK67_9CYAN</name>
<evidence type="ECO:0000313" key="2">
    <source>
        <dbReference type="Proteomes" id="UP000050465"/>
    </source>
</evidence>
<evidence type="ECO:0000313" key="1">
    <source>
        <dbReference type="EMBL" id="KPQ37256.1"/>
    </source>
</evidence>
<organism evidence="1 2">
    <name type="scientific">Phormidesmis priestleyi Ana</name>
    <dbReference type="NCBI Taxonomy" id="1666911"/>
    <lineage>
        <taxon>Bacteria</taxon>
        <taxon>Bacillati</taxon>
        <taxon>Cyanobacteriota</taxon>
        <taxon>Cyanophyceae</taxon>
        <taxon>Leptolyngbyales</taxon>
        <taxon>Leptolyngbyaceae</taxon>
        <taxon>Phormidesmis</taxon>
    </lineage>
</organism>
<dbReference type="STRING" id="1666911.HLUCCA11_02150"/>